<evidence type="ECO:0000259" key="7">
    <source>
        <dbReference type="PROSITE" id="PS51686"/>
    </source>
</evidence>
<keyword evidence="3 5" id="KW-0949">S-adenosyl-L-methionine</keyword>
<dbReference type="AlphaFoldDB" id="A0AAW2Z9D2"/>
<dbReference type="GO" id="GO:0070475">
    <property type="term" value="P:rRNA base methylation"/>
    <property type="evidence" value="ECO:0007669"/>
    <property type="project" value="TreeGrafter"/>
</dbReference>
<dbReference type="GO" id="GO:0005730">
    <property type="term" value="C:nucleolus"/>
    <property type="evidence" value="ECO:0007669"/>
    <property type="project" value="TreeGrafter"/>
</dbReference>
<gene>
    <name evidence="8" type="ORF">AKO1_001674</name>
</gene>
<evidence type="ECO:0000256" key="3">
    <source>
        <dbReference type="ARBA" id="ARBA00022691"/>
    </source>
</evidence>
<comment type="caution">
    <text evidence="5">Lacks conserved residue(s) required for the propagation of feature annotation.</text>
</comment>
<dbReference type="PROSITE" id="PS51686">
    <property type="entry name" value="SAM_MT_RSMB_NOP"/>
    <property type="match status" value="1"/>
</dbReference>
<accession>A0AAW2Z9D2</accession>
<evidence type="ECO:0000256" key="2">
    <source>
        <dbReference type="ARBA" id="ARBA00022679"/>
    </source>
</evidence>
<feature type="region of interest" description="Disordered" evidence="6">
    <location>
        <begin position="680"/>
        <end position="708"/>
    </location>
</feature>
<keyword evidence="4 5" id="KW-0694">RNA-binding</keyword>
<feature type="binding site" evidence="5">
    <location>
        <position position="516"/>
    </location>
    <ligand>
        <name>S-adenosyl-L-methionine</name>
        <dbReference type="ChEBI" id="CHEBI:59789"/>
    </ligand>
</feature>
<feature type="compositionally biased region" description="Basic and acidic residues" evidence="6">
    <location>
        <begin position="692"/>
        <end position="708"/>
    </location>
</feature>
<dbReference type="InterPro" id="IPR001678">
    <property type="entry name" value="MeTrfase_RsmB-F_NOP2_dom"/>
</dbReference>
<dbReference type="InterPro" id="IPR023267">
    <property type="entry name" value="RCMT"/>
</dbReference>
<feature type="domain" description="SAM-dependent MTase RsmB/NOP-type" evidence="7">
    <location>
        <begin position="368"/>
        <end position="676"/>
    </location>
</feature>
<dbReference type="GO" id="GO:0009383">
    <property type="term" value="F:rRNA (cytosine-C5-)-methyltransferase activity"/>
    <property type="evidence" value="ECO:0007669"/>
    <property type="project" value="TreeGrafter"/>
</dbReference>
<sequence>MLRAAGLIRSTQFLSITNPTNVRSYVSVKRMTKLKSMKNNALLFKDTAASFRKKEALFRSKVAKSKKIAETPTKVEKRTPQQKEEREKTKAEKLQLRESQVGVDEYGNPVKISFVERHVVTILYKYYQYLVTNPNAALDIFISNYLRHTLGIGMHNRHTITNTVFEMVRWQLLLQHIMKTAKPLLERPLHDIRKQQRLHTNNMRQQLHDEIVDSSKTRKKLTREKRKEGYLGTPNKAKQETLKKQLDDVNKKNSEIKFKQQEMFLDKQVQEDIVQMRLRYNIYKSIKQKLNHLSSSKAVLNLMERLRLEFVDYNREDKSFIEHLPIAHLLSLSLIYCHDAPVNILLGCPAEFFDSLVEGYGKETAIDLCIVNNTQAPIHARINPLKNKSRESFMNHMLNKYGPPSKKLQEMFEQMPEEEKEHIKEQRRIMQLEKDGISLLEKSPLGVRFSKRHNFRAVEEYQNGFFEVQDEASQLVSALLDVKPGDLVLDYCCGAGGKTLAFAHKMQGKGTIHMTDIREEMLIESKKRLRRAGIENVMPIGVEHPHLQKLKNKMDWILVDVPCSGTGTIRRNPEIRFKVSQAYIDQVTKLQREIFDKALAFLRMNGGKIVYSTCSVLKVENDKQIEHFKKRYKLDVVDTLTLLPEVGKHDGMFACVMEYPRNVQDEIFERNRREKRQRIRANRMLAEDTFNEEQKDTFDEQEKKEETQ</sequence>
<evidence type="ECO:0000256" key="4">
    <source>
        <dbReference type="ARBA" id="ARBA00022884"/>
    </source>
</evidence>
<dbReference type="PANTHER" id="PTHR22807">
    <property type="entry name" value="NOP2 YEAST -RELATED NOL1/NOP2/FMU SUN DOMAIN-CONTAINING"/>
    <property type="match status" value="1"/>
</dbReference>
<dbReference type="SUPFAM" id="SSF53335">
    <property type="entry name" value="S-adenosyl-L-methionine-dependent methyltransferases"/>
    <property type="match status" value="1"/>
</dbReference>
<dbReference type="Pfam" id="PF01189">
    <property type="entry name" value="Methyltr_RsmB-F"/>
    <property type="match status" value="1"/>
</dbReference>
<dbReference type="PRINTS" id="PR02008">
    <property type="entry name" value="RCMTFAMILY"/>
</dbReference>
<reference evidence="8 9" key="1">
    <citation type="submission" date="2024-03" db="EMBL/GenBank/DDBJ databases">
        <title>The Acrasis kona genome and developmental transcriptomes reveal deep origins of eukaryotic multicellular pathways.</title>
        <authorList>
            <person name="Sheikh S."/>
            <person name="Fu C.-J."/>
            <person name="Brown M.W."/>
            <person name="Baldauf S.L."/>
        </authorList>
    </citation>
    <scope>NUCLEOTIDE SEQUENCE [LARGE SCALE GENOMIC DNA]</scope>
    <source>
        <strain evidence="8 9">ATCC MYA-3509</strain>
    </source>
</reference>
<dbReference type="PANTHER" id="PTHR22807:SF54">
    <property type="entry name" value="CHROMOSOME UNDETERMINED SCAFFOLD_82, WHOLE GENOME SHOTGUN SEQUENCE"/>
    <property type="match status" value="1"/>
</dbReference>
<dbReference type="Proteomes" id="UP001431209">
    <property type="component" value="Unassembled WGS sequence"/>
</dbReference>
<comment type="caution">
    <text evidence="8">The sequence shown here is derived from an EMBL/GenBank/DDBJ whole genome shotgun (WGS) entry which is preliminary data.</text>
</comment>
<dbReference type="Gene3D" id="3.40.50.150">
    <property type="entry name" value="Vaccinia Virus protein VP39"/>
    <property type="match status" value="1"/>
</dbReference>
<feature type="active site" description="Nucleophile" evidence="5">
    <location>
        <position position="614"/>
    </location>
</feature>
<keyword evidence="9" id="KW-1185">Reference proteome</keyword>
<dbReference type="GO" id="GO:0000470">
    <property type="term" value="P:maturation of LSU-rRNA"/>
    <property type="evidence" value="ECO:0007669"/>
    <property type="project" value="TreeGrafter"/>
</dbReference>
<dbReference type="InterPro" id="IPR049560">
    <property type="entry name" value="MeTrfase_RsmB-F_NOP2_cat"/>
</dbReference>
<evidence type="ECO:0000313" key="9">
    <source>
        <dbReference type="Proteomes" id="UP001431209"/>
    </source>
</evidence>
<evidence type="ECO:0000256" key="6">
    <source>
        <dbReference type="SAM" id="MobiDB-lite"/>
    </source>
</evidence>
<keyword evidence="1 5" id="KW-0489">Methyltransferase</keyword>
<dbReference type="GO" id="GO:0003723">
    <property type="term" value="F:RNA binding"/>
    <property type="evidence" value="ECO:0007669"/>
    <property type="project" value="UniProtKB-UniRule"/>
</dbReference>
<protein>
    <submittedName>
        <fullName evidence="8">Ribosomal RNA small subunit methyltransferase</fullName>
    </submittedName>
</protein>
<feature type="region of interest" description="Disordered" evidence="6">
    <location>
        <begin position="69"/>
        <end position="90"/>
    </location>
</feature>
<dbReference type="InterPro" id="IPR029063">
    <property type="entry name" value="SAM-dependent_MTases_sf"/>
</dbReference>
<organism evidence="8 9">
    <name type="scientific">Acrasis kona</name>
    <dbReference type="NCBI Taxonomy" id="1008807"/>
    <lineage>
        <taxon>Eukaryota</taxon>
        <taxon>Discoba</taxon>
        <taxon>Heterolobosea</taxon>
        <taxon>Tetramitia</taxon>
        <taxon>Eutetramitia</taxon>
        <taxon>Acrasidae</taxon>
        <taxon>Acrasis</taxon>
    </lineage>
</organism>
<name>A0AAW2Z9D2_9EUKA</name>
<feature type="region of interest" description="Disordered" evidence="6">
    <location>
        <begin position="216"/>
        <end position="237"/>
    </location>
</feature>
<comment type="similarity">
    <text evidence="5">Belongs to the class I-like SAM-binding methyltransferase superfamily. RsmB/NOP family.</text>
</comment>
<feature type="binding site" evidence="5">
    <location>
        <position position="560"/>
    </location>
    <ligand>
        <name>S-adenosyl-L-methionine</name>
        <dbReference type="ChEBI" id="CHEBI:59789"/>
    </ligand>
</feature>
<dbReference type="EMBL" id="JAOPGA020001186">
    <property type="protein sequence ID" value="KAL0485929.1"/>
    <property type="molecule type" value="Genomic_DNA"/>
</dbReference>
<proteinExistence type="inferred from homology"/>
<evidence type="ECO:0000256" key="1">
    <source>
        <dbReference type="ARBA" id="ARBA00022603"/>
    </source>
</evidence>
<dbReference type="CDD" id="cd02440">
    <property type="entry name" value="AdoMet_MTases"/>
    <property type="match status" value="1"/>
</dbReference>
<keyword evidence="2 5" id="KW-0808">Transferase</keyword>
<evidence type="ECO:0000256" key="5">
    <source>
        <dbReference type="PROSITE-ProRule" id="PRU01023"/>
    </source>
</evidence>
<evidence type="ECO:0000313" key="8">
    <source>
        <dbReference type="EMBL" id="KAL0485929.1"/>
    </source>
</evidence>